<feature type="domain" description="DUF7924" evidence="2">
    <location>
        <begin position="160"/>
        <end position="189"/>
    </location>
</feature>
<evidence type="ECO:0000313" key="3">
    <source>
        <dbReference type="EMBL" id="KAF2455283.1"/>
    </source>
</evidence>
<protein>
    <recommendedName>
        <fullName evidence="2">DUF7924 domain-containing protein</fullName>
    </recommendedName>
</protein>
<dbReference type="PANTHER" id="PTHR42470">
    <property type="entry name" value="VAST DOMAIN-CONTAINING PROTEIN"/>
    <property type="match status" value="1"/>
</dbReference>
<organism evidence="3 4">
    <name type="scientific">Lineolata rhizophorae</name>
    <dbReference type="NCBI Taxonomy" id="578093"/>
    <lineage>
        <taxon>Eukaryota</taxon>
        <taxon>Fungi</taxon>
        <taxon>Dikarya</taxon>
        <taxon>Ascomycota</taxon>
        <taxon>Pezizomycotina</taxon>
        <taxon>Dothideomycetes</taxon>
        <taxon>Dothideomycetes incertae sedis</taxon>
        <taxon>Lineolatales</taxon>
        <taxon>Lineolataceae</taxon>
        <taxon>Lineolata</taxon>
    </lineage>
</organism>
<feature type="region of interest" description="Disordered" evidence="1">
    <location>
        <begin position="322"/>
        <end position="354"/>
    </location>
</feature>
<dbReference type="PANTHER" id="PTHR42470:SF2">
    <property type="match status" value="1"/>
</dbReference>
<name>A0A6A6NVJ8_9PEZI</name>
<evidence type="ECO:0000313" key="4">
    <source>
        <dbReference type="Proteomes" id="UP000799766"/>
    </source>
</evidence>
<sequence>MWQRPSSTAEDAYNETASDNADSNNPVDYWRKHLCWPRTYFESDENMDRPFARKKSTSNIRRKSSATSISSSGTTPSDSTSREGKGSIYRDKRFDGLLAGHKSFLKKVLCKELLEAEQPVPQDSLFNDELFEETCDYLVNKSEAMVTREIGLLIHLKILAEKPRPQPDYSVGSDSSSFSEEQHKKLKPFNAYSTTLAGRAIVDLFRLVKREKEINREMLAFSVSHDSRSVRIYGHYPVIKGRDTAYYRHPIHTFDITELDSKDKWTAYKFTKNIYDTLAPNHFRRLCSAIDELPHEHNWDIPPLSEGTGLSQVFDTSVLQEDDNQASLPESQDVTSNTSFSQPRQFRKPREGVLESSSLNKARCFAED</sequence>
<feature type="region of interest" description="Disordered" evidence="1">
    <location>
        <begin position="1"/>
        <end position="22"/>
    </location>
</feature>
<gene>
    <name evidence="3" type="ORF">BDY21DRAFT_387067</name>
</gene>
<proteinExistence type="predicted"/>
<dbReference type="InterPro" id="IPR057684">
    <property type="entry name" value="DUF7924"/>
</dbReference>
<keyword evidence="4" id="KW-1185">Reference proteome</keyword>
<dbReference type="AlphaFoldDB" id="A0A6A6NVJ8"/>
<feature type="domain" description="DUF7924" evidence="2">
    <location>
        <begin position="190"/>
        <end position="290"/>
    </location>
</feature>
<feature type="compositionally biased region" description="Low complexity" evidence="1">
    <location>
        <begin position="65"/>
        <end position="79"/>
    </location>
</feature>
<dbReference type="OrthoDB" id="5132737at2759"/>
<reference evidence="3" key="1">
    <citation type="journal article" date="2020" name="Stud. Mycol.">
        <title>101 Dothideomycetes genomes: a test case for predicting lifestyles and emergence of pathogens.</title>
        <authorList>
            <person name="Haridas S."/>
            <person name="Albert R."/>
            <person name="Binder M."/>
            <person name="Bloem J."/>
            <person name="Labutti K."/>
            <person name="Salamov A."/>
            <person name="Andreopoulos B."/>
            <person name="Baker S."/>
            <person name="Barry K."/>
            <person name="Bills G."/>
            <person name="Bluhm B."/>
            <person name="Cannon C."/>
            <person name="Castanera R."/>
            <person name="Culley D."/>
            <person name="Daum C."/>
            <person name="Ezra D."/>
            <person name="Gonzalez J."/>
            <person name="Henrissat B."/>
            <person name="Kuo A."/>
            <person name="Liang C."/>
            <person name="Lipzen A."/>
            <person name="Lutzoni F."/>
            <person name="Magnuson J."/>
            <person name="Mondo S."/>
            <person name="Nolan M."/>
            <person name="Ohm R."/>
            <person name="Pangilinan J."/>
            <person name="Park H.-J."/>
            <person name="Ramirez L."/>
            <person name="Alfaro M."/>
            <person name="Sun H."/>
            <person name="Tritt A."/>
            <person name="Yoshinaga Y."/>
            <person name="Zwiers L.-H."/>
            <person name="Turgeon B."/>
            <person name="Goodwin S."/>
            <person name="Spatafora J."/>
            <person name="Crous P."/>
            <person name="Grigoriev I."/>
        </authorList>
    </citation>
    <scope>NUCLEOTIDE SEQUENCE</scope>
    <source>
        <strain evidence="3">ATCC 16933</strain>
    </source>
</reference>
<feature type="compositionally biased region" description="Basic residues" evidence="1">
    <location>
        <begin position="52"/>
        <end position="64"/>
    </location>
</feature>
<evidence type="ECO:0000256" key="1">
    <source>
        <dbReference type="SAM" id="MobiDB-lite"/>
    </source>
</evidence>
<feature type="compositionally biased region" description="Polar residues" evidence="1">
    <location>
        <begin position="322"/>
        <end position="344"/>
    </location>
</feature>
<dbReference type="Pfam" id="PF25545">
    <property type="entry name" value="DUF7924"/>
    <property type="match status" value="2"/>
</dbReference>
<feature type="region of interest" description="Disordered" evidence="1">
    <location>
        <begin position="52"/>
        <end position="87"/>
    </location>
</feature>
<dbReference type="EMBL" id="MU001687">
    <property type="protein sequence ID" value="KAF2455283.1"/>
    <property type="molecule type" value="Genomic_DNA"/>
</dbReference>
<accession>A0A6A6NVJ8</accession>
<evidence type="ECO:0000259" key="2">
    <source>
        <dbReference type="Pfam" id="PF25545"/>
    </source>
</evidence>
<dbReference type="Proteomes" id="UP000799766">
    <property type="component" value="Unassembled WGS sequence"/>
</dbReference>